<name>V2YIG2_MONRO</name>
<dbReference type="Proteomes" id="UP000017559">
    <property type="component" value="Unassembled WGS sequence"/>
</dbReference>
<dbReference type="GO" id="GO:0016020">
    <property type="term" value="C:membrane"/>
    <property type="evidence" value="ECO:0007669"/>
    <property type="project" value="TreeGrafter"/>
</dbReference>
<organism evidence="4 5">
    <name type="scientific">Moniliophthora roreri (strain MCA 2997)</name>
    <name type="common">Cocoa frosty pod rot fungus</name>
    <name type="synonym">Crinipellis roreri</name>
    <dbReference type="NCBI Taxonomy" id="1381753"/>
    <lineage>
        <taxon>Eukaryota</taxon>
        <taxon>Fungi</taxon>
        <taxon>Dikarya</taxon>
        <taxon>Basidiomycota</taxon>
        <taxon>Agaricomycotina</taxon>
        <taxon>Agaricomycetes</taxon>
        <taxon>Agaricomycetidae</taxon>
        <taxon>Agaricales</taxon>
        <taxon>Marasmiineae</taxon>
        <taxon>Marasmiaceae</taxon>
        <taxon>Moniliophthora</taxon>
    </lineage>
</organism>
<dbReference type="KEGG" id="mrr:Moror_2626"/>
<evidence type="ECO:0000256" key="1">
    <source>
        <dbReference type="ARBA" id="ARBA00022737"/>
    </source>
</evidence>
<feature type="compositionally biased region" description="Pro residues" evidence="3">
    <location>
        <begin position="54"/>
        <end position="67"/>
    </location>
</feature>
<dbReference type="PANTHER" id="PTHR45831:SF2">
    <property type="entry name" value="LD24721P"/>
    <property type="match status" value="1"/>
</dbReference>
<proteinExistence type="predicted"/>
<dbReference type="OrthoDB" id="2423701at2759"/>
<evidence type="ECO:0000256" key="3">
    <source>
        <dbReference type="SAM" id="MobiDB-lite"/>
    </source>
</evidence>
<accession>V2YIG2</accession>
<sequence>MSTPSQRLREDASNLFDLWSTPLSSRPKPTRVQRVQEPKVQARKRKDTIDPYDTTPPSPSNLTPPPAQNLEAEKLKEETNNLVSQKQYASAIHIYDEAIRLDSTNPLLYGNRASCRLKMKYYLDAASDASDAFKLDPSYIKAHVRYAEAFDAMYQKQYSEGGYQTVLKLLDKPNLTPAERKLKEEIQRNYNASKKRIFEVELAIEESLKENCSVAPPWRRALPVAGHMDIRDSKLAGTSTELLLTAFSHYLEGNRIRPTSLSCELSWGLSPAPGCESNHRVWYVWDESWNGKIYKSIVWLNRSKRGWDELSIPNQAFRDKVLKRLADEGWEKMRHSLLFTMHSWIVSTTMTCGKMPVLAAQQYGYVLDDITWGRSIWVDAGVPLPQCGLLFYPRSLLAIRKLHMYPVWGLGRDNGKSMKHNLVRVNIVKGLRAP</sequence>
<dbReference type="AlphaFoldDB" id="V2YIG2"/>
<dbReference type="GO" id="GO:0060090">
    <property type="term" value="F:molecular adaptor activity"/>
    <property type="evidence" value="ECO:0007669"/>
    <property type="project" value="TreeGrafter"/>
</dbReference>
<feature type="region of interest" description="Disordered" evidence="3">
    <location>
        <begin position="1"/>
        <end position="67"/>
    </location>
</feature>
<reference evidence="4 5" key="1">
    <citation type="journal article" date="2014" name="BMC Genomics">
        <title>Genome and secretome analysis of the hemibiotrophic fungal pathogen, Moniliophthora roreri, which causes frosty pod rot disease of cacao: mechanisms of the biotrophic and necrotrophic phases.</title>
        <authorList>
            <person name="Meinhardt L.W."/>
            <person name="Costa G.G.L."/>
            <person name="Thomazella D.P.T."/>
            <person name="Teixeira P.J.P.L."/>
            <person name="Carazzolle M.F."/>
            <person name="Schuster S.C."/>
            <person name="Carlson J.E."/>
            <person name="Guiltinan M.J."/>
            <person name="Mieczkowski P."/>
            <person name="Farmer A."/>
            <person name="Ramaraj T."/>
            <person name="Crozier J."/>
            <person name="Davis R.E."/>
            <person name="Shao J."/>
            <person name="Melnick R.L."/>
            <person name="Pereira G.A.G."/>
            <person name="Bailey B.A."/>
        </authorList>
    </citation>
    <scope>NUCLEOTIDE SEQUENCE [LARGE SCALE GENOMIC DNA]</scope>
    <source>
        <strain evidence="4 5">MCA 2997</strain>
    </source>
</reference>
<dbReference type="InterPro" id="IPR011990">
    <property type="entry name" value="TPR-like_helical_dom_sf"/>
</dbReference>
<dbReference type="Gene3D" id="1.25.40.10">
    <property type="entry name" value="Tetratricopeptide repeat domain"/>
    <property type="match status" value="1"/>
</dbReference>
<protein>
    <submittedName>
        <fullName evidence="4">Small glutamine-rich tetratricopeptide repeat-beta-like</fullName>
    </submittedName>
</protein>
<keyword evidence="2" id="KW-0802">TPR repeat</keyword>
<dbReference type="PANTHER" id="PTHR45831">
    <property type="entry name" value="LD24721P"/>
    <property type="match status" value="1"/>
</dbReference>
<evidence type="ECO:0000256" key="2">
    <source>
        <dbReference type="ARBA" id="ARBA00022803"/>
    </source>
</evidence>
<dbReference type="EMBL" id="AWSO01000343">
    <property type="protein sequence ID" value="ESK91494.1"/>
    <property type="molecule type" value="Genomic_DNA"/>
</dbReference>
<evidence type="ECO:0000313" key="4">
    <source>
        <dbReference type="EMBL" id="ESK91494.1"/>
    </source>
</evidence>
<keyword evidence="5" id="KW-1185">Reference proteome</keyword>
<dbReference type="STRING" id="1381753.V2YIG2"/>
<dbReference type="GO" id="GO:0006620">
    <property type="term" value="P:post-translational protein targeting to endoplasmic reticulum membrane"/>
    <property type="evidence" value="ECO:0007669"/>
    <property type="project" value="TreeGrafter"/>
</dbReference>
<dbReference type="SUPFAM" id="SSF48452">
    <property type="entry name" value="TPR-like"/>
    <property type="match status" value="1"/>
</dbReference>
<dbReference type="InterPro" id="IPR047150">
    <property type="entry name" value="SGT"/>
</dbReference>
<keyword evidence="1" id="KW-0677">Repeat</keyword>
<dbReference type="HOGENOM" id="CLU_037233_0_0_1"/>
<gene>
    <name evidence="4" type="ORF">Moror_2626</name>
</gene>
<comment type="caution">
    <text evidence="4">The sequence shown here is derived from an EMBL/GenBank/DDBJ whole genome shotgun (WGS) entry which is preliminary data.</text>
</comment>
<evidence type="ECO:0000313" key="5">
    <source>
        <dbReference type="Proteomes" id="UP000017559"/>
    </source>
</evidence>
<dbReference type="GO" id="GO:0072380">
    <property type="term" value="C:TRC complex"/>
    <property type="evidence" value="ECO:0007669"/>
    <property type="project" value="TreeGrafter"/>
</dbReference>